<keyword evidence="3" id="KW-0698">rRNA processing</keyword>
<evidence type="ECO:0000256" key="5">
    <source>
        <dbReference type="ARBA" id="ARBA00022679"/>
    </source>
</evidence>
<evidence type="ECO:0000256" key="4">
    <source>
        <dbReference type="ARBA" id="ARBA00022603"/>
    </source>
</evidence>
<keyword evidence="8" id="KW-0694">RNA-binding</keyword>
<gene>
    <name evidence="10" type="ORF">RS030_192991</name>
</gene>
<keyword evidence="9" id="KW-0175">Coiled coil</keyword>
<proteinExistence type="inferred from homology"/>
<evidence type="ECO:0000256" key="9">
    <source>
        <dbReference type="SAM" id="Coils"/>
    </source>
</evidence>
<evidence type="ECO:0000256" key="2">
    <source>
        <dbReference type="ARBA" id="ARBA00022517"/>
    </source>
</evidence>
<name>A0AAV9Y063_9CRYT</name>
<dbReference type="EMBL" id="JAWDEY010000010">
    <property type="protein sequence ID" value="KAK6589944.1"/>
    <property type="molecule type" value="Genomic_DNA"/>
</dbReference>
<feature type="coiled-coil region" evidence="9">
    <location>
        <begin position="36"/>
        <end position="63"/>
    </location>
</feature>
<evidence type="ECO:0000256" key="8">
    <source>
        <dbReference type="ARBA" id="ARBA00022884"/>
    </source>
</evidence>
<dbReference type="GO" id="GO:0070475">
    <property type="term" value="P:rRNA base methylation"/>
    <property type="evidence" value="ECO:0007669"/>
    <property type="project" value="InterPro"/>
</dbReference>
<protein>
    <submittedName>
        <fullName evidence="10">Uncharacterized protein</fullName>
    </submittedName>
</protein>
<evidence type="ECO:0000256" key="7">
    <source>
        <dbReference type="ARBA" id="ARBA00022730"/>
    </source>
</evidence>
<dbReference type="PANTHER" id="PTHR12636:SF5">
    <property type="entry name" value="RIBOSOMAL RNA SMALL SUBUNIT METHYLTRANSFERASE NEP1"/>
    <property type="match status" value="1"/>
</dbReference>
<comment type="similarity">
    <text evidence="1">Belongs to the class IV-like SAM-binding methyltransferase superfamily. RNA methyltransferase NEP1 family.</text>
</comment>
<accession>A0AAV9Y063</accession>
<dbReference type="Proteomes" id="UP001311799">
    <property type="component" value="Unassembled WGS sequence"/>
</dbReference>
<keyword evidence="11" id="KW-1185">Reference proteome</keyword>
<dbReference type="GO" id="GO:0070037">
    <property type="term" value="F:rRNA (pseudouridine) methyltransferase activity"/>
    <property type="evidence" value="ECO:0007669"/>
    <property type="project" value="InterPro"/>
</dbReference>
<evidence type="ECO:0000256" key="1">
    <source>
        <dbReference type="ARBA" id="ARBA00008115"/>
    </source>
</evidence>
<dbReference type="InterPro" id="IPR029026">
    <property type="entry name" value="tRNA_m1G_MTases_N"/>
</dbReference>
<keyword evidence="7" id="KW-0699">rRNA-binding</keyword>
<keyword evidence="6" id="KW-0949">S-adenosyl-L-methionine</keyword>
<dbReference type="AlphaFoldDB" id="A0AAV9Y063"/>
<evidence type="ECO:0000313" key="11">
    <source>
        <dbReference type="Proteomes" id="UP001311799"/>
    </source>
</evidence>
<reference evidence="10 11" key="1">
    <citation type="submission" date="2023-10" db="EMBL/GenBank/DDBJ databases">
        <title>Comparative genomics analysis reveals potential genetic determinants of host preference in Cryptosporidium xiaoi.</title>
        <authorList>
            <person name="Xiao L."/>
            <person name="Li J."/>
        </authorList>
    </citation>
    <scope>NUCLEOTIDE SEQUENCE [LARGE SCALE GENOMIC DNA]</scope>
    <source>
        <strain evidence="10 11">52996</strain>
    </source>
</reference>
<keyword evidence="4" id="KW-0489">Methyltransferase</keyword>
<dbReference type="InterPro" id="IPR029028">
    <property type="entry name" value="Alpha/beta_knot_MTases"/>
</dbReference>
<sequence>MEEIVRRNKIRKLPSDKSTFEGAKISVLLLNATLYVNKNKNEKKELITEMNLIEKKSQSFKEKEVRPDIIHNSLLMLLDSPLCKAGYLSEIIILNEDGKVIRVDPKFRVPRSFKVFSKVFSEFLSSPTGELRLPDGMVILNIINETIEECLSNAETVVGFSRVARRESLQRFMREKIKSIINNGDVQKLIFVVGATSKGSTCDSYSSFYSHYISICDISMPTYICCSKICGELEEILGIL</sequence>
<dbReference type="Pfam" id="PF03587">
    <property type="entry name" value="EMG1"/>
    <property type="match status" value="1"/>
</dbReference>
<evidence type="ECO:0000256" key="6">
    <source>
        <dbReference type="ARBA" id="ARBA00022691"/>
    </source>
</evidence>
<dbReference type="SUPFAM" id="SSF75217">
    <property type="entry name" value="alpha/beta knot"/>
    <property type="match status" value="1"/>
</dbReference>
<dbReference type="GO" id="GO:0019843">
    <property type="term" value="F:rRNA binding"/>
    <property type="evidence" value="ECO:0007669"/>
    <property type="project" value="UniProtKB-KW"/>
</dbReference>
<evidence type="ECO:0000313" key="10">
    <source>
        <dbReference type="EMBL" id="KAK6589944.1"/>
    </source>
</evidence>
<organism evidence="10 11">
    <name type="scientific">Cryptosporidium xiaoi</name>
    <dbReference type="NCBI Taxonomy" id="659607"/>
    <lineage>
        <taxon>Eukaryota</taxon>
        <taxon>Sar</taxon>
        <taxon>Alveolata</taxon>
        <taxon>Apicomplexa</taxon>
        <taxon>Conoidasida</taxon>
        <taxon>Coccidia</taxon>
        <taxon>Eucoccidiorida</taxon>
        <taxon>Eimeriorina</taxon>
        <taxon>Cryptosporidiidae</taxon>
        <taxon>Cryptosporidium</taxon>
    </lineage>
</organism>
<dbReference type="GO" id="GO:0032040">
    <property type="term" value="C:small-subunit processome"/>
    <property type="evidence" value="ECO:0007669"/>
    <property type="project" value="TreeGrafter"/>
</dbReference>
<comment type="caution">
    <text evidence="10">The sequence shown here is derived from an EMBL/GenBank/DDBJ whole genome shotgun (WGS) entry which is preliminary data.</text>
</comment>
<keyword evidence="5" id="KW-0808">Transferase</keyword>
<evidence type="ECO:0000256" key="3">
    <source>
        <dbReference type="ARBA" id="ARBA00022552"/>
    </source>
</evidence>
<keyword evidence="2" id="KW-0690">Ribosome biogenesis</keyword>
<dbReference type="Gene3D" id="3.40.1280.10">
    <property type="match status" value="1"/>
</dbReference>
<dbReference type="InterPro" id="IPR005304">
    <property type="entry name" value="Rbsml_bgen_MeTrfase_EMG1/NEP1"/>
</dbReference>
<dbReference type="PANTHER" id="PTHR12636">
    <property type="entry name" value="NEP1/MRA1"/>
    <property type="match status" value="1"/>
</dbReference>